<dbReference type="Pfam" id="PF00543">
    <property type="entry name" value="P-II"/>
    <property type="match status" value="1"/>
</dbReference>
<dbReference type="InterPro" id="IPR002187">
    <property type="entry name" value="N-reg_PII"/>
</dbReference>
<gene>
    <name evidence="1" type="ORF">C5Y83_14840</name>
</gene>
<dbReference type="OrthoDB" id="283827at2"/>
<dbReference type="Gene3D" id="3.30.70.120">
    <property type="match status" value="1"/>
</dbReference>
<accession>A0A2S8FRH1</accession>
<sequence length="109" mass="11984">MITTKNARRITIVLDAALKEIVFEKVQQLGATCFNYSEVSGQGHHAVTGNPYSGESLLRMEIVTTPTTGAKLLDWIHAAQFAQLSHYALFAFADTVEVDERDQSVTKLG</sequence>
<dbReference type="AlphaFoldDB" id="A0A2S8FRH1"/>
<organism evidence="1 2">
    <name type="scientific">Blastopirellula marina</name>
    <dbReference type="NCBI Taxonomy" id="124"/>
    <lineage>
        <taxon>Bacteria</taxon>
        <taxon>Pseudomonadati</taxon>
        <taxon>Planctomycetota</taxon>
        <taxon>Planctomycetia</taxon>
        <taxon>Pirellulales</taxon>
        <taxon>Pirellulaceae</taxon>
        <taxon>Blastopirellula</taxon>
    </lineage>
</organism>
<dbReference type="GO" id="GO:0006808">
    <property type="term" value="P:regulation of nitrogen utilization"/>
    <property type="evidence" value="ECO:0007669"/>
    <property type="project" value="InterPro"/>
</dbReference>
<dbReference type="SUPFAM" id="SSF54913">
    <property type="entry name" value="GlnB-like"/>
    <property type="match status" value="1"/>
</dbReference>
<reference evidence="1 2" key="1">
    <citation type="submission" date="2018-02" db="EMBL/GenBank/DDBJ databases">
        <title>Comparative genomes isolates from brazilian mangrove.</title>
        <authorList>
            <person name="Araujo J.E."/>
            <person name="Taketani R.G."/>
            <person name="Silva M.C.P."/>
            <person name="Loureco M.V."/>
            <person name="Andreote F.D."/>
        </authorList>
    </citation>
    <scope>NUCLEOTIDE SEQUENCE [LARGE SCALE GENOMIC DNA]</scope>
    <source>
        <strain evidence="1 2">Hex-1 MGV</strain>
    </source>
</reference>
<evidence type="ECO:0000313" key="2">
    <source>
        <dbReference type="Proteomes" id="UP000238322"/>
    </source>
</evidence>
<evidence type="ECO:0000313" key="1">
    <source>
        <dbReference type="EMBL" id="PQO34775.1"/>
    </source>
</evidence>
<dbReference type="Proteomes" id="UP000238322">
    <property type="component" value="Unassembled WGS sequence"/>
</dbReference>
<proteinExistence type="predicted"/>
<dbReference type="InterPro" id="IPR015867">
    <property type="entry name" value="N-reg_PII/ATP_PRibTrfase_C"/>
</dbReference>
<name>A0A2S8FRH1_9BACT</name>
<protein>
    <submittedName>
        <fullName evidence="1">Uncharacterized protein</fullName>
    </submittedName>
</protein>
<dbReference type="GO" id="GO:0030234">
    <property type="term" value="F:enzyme regulator activity"/>
    <property type="evidence" value="ECO:0007669"/>
    <property type="project" value="InterPro"/>
</dbReference>
<dbReference type="InterPro" id="IPR011322">
    <property type="entry name" value="N-reg_PII-like_a/b"/>
</dbReference>
<dbReference type="RefSeq" id="WP_105330505.1">
    <property type="nucleotide sequence ID" value="NZ_PUHY01000010.1"/>
</dbReference>
<dbReference type="EMBL" id="PUHY01000010">
    <property type="protein sequence ID" value="PQO34775.1"/>
    <property type="molecule type" value="Genomic_DNA"/>
</dbReference>
<comment type="caution">
    <text evidence="1">The sequence shown here is derived from an EMBL/GenBank/DDBJ whole genome shotgun (WGS) entry which is preliminary data.</text>
</comment>